<evidence type="ECO:0000256" key="1">
    <source>
        <dbReference type="SAM" id="SignalP"/>
    </source>
</evidence>
<dbReference type="RefSeq" id="WP_013408047.1">
    <property type="nucleotide sequence ID" value="NC_014655.1"/>
</dbReference>
<reference key="1">
    <citation type="submission" date="2010-11" db="EMBL/GenBank/DDBJ databases">
        <title>The complete genome of Leadbetterella byssophila DSM 17132.</title>
        <authorList>
            <consortium name="US DOE Joint Genome Institute (JGI-PGF)"/>
            <person name="Lucas S."/>
            <person name="Copeland A."/>
            <person name="Lapidus A."/>
            <person name="Glavina del Rio T."/>
            <person name="Dalin E."/>
            <person name="Tice H."/>
            <person name="Bruce D."/>
            <person name="Goodwin L."/>
            <person name="Pitluck S."/>
            <person name="Kyrpides N."/>
            <person name="Mavromatis K."/>
            <person name="Ivanova N."/>
            <person name="Teshima H."/>
            <person name="Brettin T."/>
            <person name="Detter J.C."/>
            <person name="Han C."/>
            <person name="Tapia R."/>
            <person name="Land M."/>
            <person name="Hauser L."/>
            <person name="Markowitz V."/>
            <person name="Cheng J.-F."/>
            <person name="Hugenholtz P."/>
            <person name="Woyke T."/>
            <person name="Wu D."/>
            <person name="Tindall B."/>
            <person name="Pomrenke H.G."/>
            <person name="Brambilla E."/>
            <person name="Klenk H.-P."/>
            <person name="Eisen J.A."/>
        </authorList>
    </citation>
    <scope>NUCLEOTIDE SEQUENCE [LARGE SCALE GENOMIC DNA]</scope>
    <source>
        <strain>DSM 17132</strain>
    </source>
</reference>
<sequence>MKKTLLGILSTFVLLACNNSQNSDAQLDLESLNDSTTIYNEDGTVSNDFQPYGKAKAQELALARKNEIEAILEMRGVTSTNVSPLSRALQKELAFNEWDVVEEGEFVQEGNIILTSLIFGPFDGNGRGYSVLGISDNKLYLSAAHWENTAIDSAYNIQMAADKKINFVDGNLQIVSPSKGNLLLKLVSDGL</sequence>
<keyword evidence="3" id="KW-1185">Reference proteome</keyword>
<dbReference type="EMBL" id="CP002305">
    <property type="protein sequence ID" value="ADQ16997.1"/>
    <property type="molecule type" value="Genomic_DNA"/>
</dbReference>
<protein>
    <submittedName>
        <fullName evidence="2">Uncharacterized protein</fullName>
    </submittedName>
</protein>
<evidence type="ECO:0000313" key="2">
    <source>
        <dbReference type="EMBL" id="ADQ16997.1"/>
    </source>
</evidence>
<name>E4RUX4_LEAB4</name>
<dbReference type="KEGG" id="lby:Lbys_1277"/>
<feature type="signal peptide" evidence="1">
    <location>
        <begin position="1"/>
        <end position="25"/>
    </location>
</feature>
<dbReference type="Proteomes" id="UP000007435">
    <property type="component" value="Chromosome"/>
</dbReference>
<accession>E4RUX4</accession>
<feature type="chain" id="PRO_5003186948" evidence="1">
    <location>
        <begin position="26"/>
        <end position="191"/>
    </location>
</feature>
<gene>
    <name evidence="2" type="ordered locus">Lbys_1277</name>
</gene>
<keyword evidence="1" id="KW-0732">Signal</keyword>
<dbReference type="AlphaFoldDB" id="E4RUX4"/>
<reference evidence="2 3" key="2">
    <citation type="journal article" date="2011" name="Stand. Genomic Sci.">
        <title>Complete genome sequence of Leadbetterella byssophila type strain (4M15).</title>
        <authorList>
            <person name="Abt B."/>
            <person name="Teshima H."/>
            <person name="Lucas S."/>
            <person name="Lapidus A."/>
            <person name="Del Rio T.G."/>
            <person name="Nolan M."/>
            <person name="Tice H."/>
            <person name="Cheng J.F."/>
            <person name="Pitluck S."/>
            <person name="Liolios K."/>
            <person name="Pagani I."/>
            <person name="Ivanova N."/>
            <person name="Mavromatis K."/>
            <person name="Pati A."/>
            <person name="Tapia R."/>
            <person name="Han C."/>
            <person name="Goodwin L."/>
            <person name="Chen A."/>
            <person name="Palaniappan K."/>
            <person name="Land M."/>
            <person name="Hauser L."/>
            <person name="Chang Y.J."/>
            <person name="Jeffries C.D."/>
            <person name="Rohde M."/>
            <person name="Goker M."/>
            <person name="Tindall B.J."/>
            <person name="Detter J.C."/>
            <person name="Woyke T."/>
            <person name="Bristow J."/>
            <person name="Eisen J.A."/>
            <person name="Markowitz V."/>
            <person name="Hugenholtz P."/>
            <person name="Klenk H.P."/>
            <person name="Kyrpides N.C."/>
        </authorList>
    </citation>
    <scope>NUCLEOTIDE SEQUENCE [LARGE SCALE GENOMIC DNA]</scope>
    <source>
        <strain evidence="3">DSM 17132 / JCM 16389 / KACC 11308 / NBRC 106382 / 4M15</strain>
    </source>
</reference>
<organism evidence="2 3">
    <name type="scientific">Leadbetterella byssophila (strain DSM 17132 / JCM 16389 / KACC 11308 / NBRC 106382 / 4M15)</name>
    <dbReference type="NCBI Taxonomy" id="649349"/>
    <lineage>
        <taxon>Bacteria</taxon>
        <taxon>Pseudomonadati</taxon>
        <taxon>Bacteroidota</taxon>
        <taxon>Cytophagia</taxon>
        <taxon>Cytophagales</taxon>
        <taxon>Leadbetterellaceae</taxon>
        <taxon>Leadbetterella</taxon>
    </lineage>
</organism>
<proteinExistence type="predicted"/>
<dbReference type="HOGENOM" id="CLU_1419885_0_0_10"/>
<evidence type="ECO:0000313" key="3">
    <source>
        <dbReference type="Proteomes" id="UP000007435"/>
    </source>
</evidence>
<dbReference type="STRING" id="649349.Lbys_1277"/>
<dbReference type="PROSITE" id="PS51257">
    <property type="entry name" value="PROKAR_LIPOPROTEIN"/>
    <property type="match status" value="1"/>
</dbReference>